<sequence>MSRARSPAGSPEAPAAAGPEITLVAHAGGDHVLGLLARVEDVLRDVVSGHGAALAGHAGSTIAAGGKRLRPLLVILAAGREPDPPDGLVRAAAAVELVHSATLVHDDVLDLAPLRRGRPTVFATAGRRAATQTGDLLFSRAFALLARNGLPAQVRALSDAGSALARGELLQRADAWDAGVSLERYLLRCELKTARLFEAACELGAIAAGDTSGVLREFGRRIGLAFQIFDDVLDVAGPADRTGKHRGTDLLDGTVTLPFILARAADEGLGALDPRSIREPAQAEAVCDRIAATGALEAARRAALEHVGAAKDVVPVGMDARQRRALLLVADSVVARYS</sequence>
<keyword evidence="4" id="KW-0479">Metal-binding</keyword>
<dbReference type="CDD" id="cd00685">
    <property type="entry name" value="Trans_IPPS_HT"/>
    <property type="match status" value="1"/>
</dbReference>
<evidence type="ECO:0000256" key="2">
    <source>
        <dbReference type="ARBA" id="ARBA00006706"/>
    </source>
</evidence>
<dbReference type="InterPro" id="IPR008949">
    <property type="entry name" value="Isoprenoid_synthase_dom_sf"/>
</dbReference>
<dbReference type="InterPro" id="IPR033749">
    <property type="entry name" value="Polyprenyl_synt_CS"/>
</dbReference>
<dbReference type="PANTHER" id="PTHR12001:SF69">
    <property type="entry name" value="ALL TRANS-POLYPRENYL-DIPHOSPHATE SYNTHASE PDSS1"/>
    <property type="match status" value="1"/>
</dbReference>
<evidence type="ECO:0000256" key="3">
    <source>
        <dbReference type="ARBA" id="ARBA00022679"/>
    </source>
</evidence>
<dbReference type="PROSITE" id="PS00723">
    <property type="entry name" value="POLYPRENYL_SYNTHASE_1"/>
    <property type="match status" value="1"/>
</dbReference>
<dbReference type="Gene3D" id="1.10.600.10">
    <property type="entry name" value="Farnesyl Diphosphate Synthase"/>
    <property type="match status" value="1"/>
</dbReference>
<dbReference type="PANTHER" id="PTHR12001">
    <property type="entry name" value="GERANYLGERANYL PYROPHOSPHATE SYNTHASE"/>
    <property type="match status" value="1"/>
</dbReference>
<dbReference type="Proteomes" id="UP000321805">
    <property type="component" value="Chromosome"/>
</dbReference>
<dbReference type="GO" id="GO:0004659">
    <property type="term" value="F:prenyltransferase activity"/>
    <property type="evidence" value="ECO:0007669"/>
    <property type="project" value="InterPro"/>
</dbReference>
<evidence type="ECO:0000256" key="4">
    <source>
        <dbReference type="ARBA" id="ARBA00022723"/>
    </source>
</evidence>
<dbReference type="SFLD" id="SFLDS00005">
    <property type="entry name" value="Isoprenoid_Synthase_Type_I"/>
    <property type="match status" value="1"/>
</dbReference>
<dbReference type="InterPro" id="IPR000092">
    <property type="entry name" value="Polyprenyl_synt"/>
</dbReference>
<evidence type="ECO:0000313" key="8">
    <source>
        <dbReference type="Proteomes" id="UP000321805"/>
    </source>
</evidence>
<evidence type="ECO:0000256" key="1">
    <source>
        <dbReference type="ARBA" id="ARBA00001946"/>
    </source>
</evidence>
<gene>
    <name evidence="7" type="ORF">FSW04_03670</name>
</gene>
<accession>A0A5B8U1F7</accession>
<comment type="similarity">
    <text evidence="2 6">Belongs to the FPP/GGPP synthase family.</text>
</comment>
<dbReference type="Pfam" id="PF00348">
    <property type="entry name" value="polyprenyl_synt"/>
    <property type="match status" value="1"/>
</dbReference>
<dbReference type="KEGG" id="bsol:FSW04_03670"/>
<keyword evidence="3 6" id="KW-0808">Transferase</keyword>
<dbReference type="GO" id="GO:0008299">
    <property type="term" value="P:isoprenoid biosynthetic process"/>
    <property type="evidence" value="ECO:0007669"/>
    <property type="project" value="InterPro"/>
</dbReference>
<evidence type="ECO:0000313" key="7">
    <source>
        <dbReference type="EMBL" id="QEC46772.1"/>
    </source>
</evidence>
<dbReference type="EMBL" id="CP042430">
    <property type="protein sequence ID" value="QEC46772.1"/>
    <property type="molecule type" value="Genomic_DNA"/>
</dbReference>
<comment type="cofactor">
    <cofactor evidence="1">
        <name>Mg(2+)</name>
        <dbReference type="ChEBI" id="CHEBI:18420"/>
    </cofactor>
</comment>
<dbReference type="SUPFAM" id="SSF48576">
    <property type="entry name" value="Terpenoid synthases"/>
    <property type="match status" value="1"/>
</dbReference>
<keyword evidence="5" id="KW-0460">Magnesium</keyword>
<evidence type="ECO:0000256" key="6">
    <source>
        <dbReference type="RuleBase" id="RU004466"/>
    </source>
</evidence>
<dbReference type="GO" id="GO:0046872">
    <property type="term" value="F:metal ion binding"/>
    <property type="evidence" value="ECO:0007669"/>
    <property type="project" value="UniProtKB-KW"/>
</dbReference>
<protein>
    <submittedName>
        <fullName evidence="7">Polyprenyl synthetase family protein</fullName>
    </submittedName>
</protein>
<organism evidence="7 8">
    <name type="scientific">Baekduia soli</name>
    <dbReference type="NCBI Taxonomy" id="496014"/>
    <lineage>
        <taxon>Bacteria</taxon>
        <taxon>Bacillati</taxon>
        <taxon>Actinomycetota</taxon>
        <taxon>Thermoleophilia</taxon>
        <taxon>Solirubrobacterales</taxon>
        <taxon>Baekduiaceae</taxon>
        <taxon>Baekduia</taxon>
    </lineage>
</organism>
<reference evidence="7 8" key="1">
    <citation type="journal article" date="2018" name="J. Microbiol.">
        <title>Baekduia soli gen. nov., sp. nov., a novel bacterium isolated from the soil of Baekdu Mountain and proposal of a novel family name, Baekduiaceae fam. nov.</title>
        <authorList>
            <person name="An D.S."/>
            <person name="Siddiqi M.Z."/>
            <person name="Kim K.H."/>
            <person name="Yu H.S."/>
            <person name="Im W.T."/>
        </authorList>
    </citation>
    <scope>NUCLEOTIDE SEQUENCE [LARGE SCALE GENOMIC DNA]</scope>
    <source>
        <strain evidence="7 8">BR7-21</strain>
    </source>
</reference>
<name>A0A5B8U1F7_9ACTN</name>
<dbReference type="AlphaFoldDB" id="A0A5B8U1F7"/>
<evidence type="ECO:0000256" key="5">
    <source>
        <dbReference type="ARBA" id="ARBA00022842"/>
    </source>
</evidence>
<dbReference type="RefSeq" id="WP_146916373.1">
    <property type="nucleotide sequence ID" value="NZ_CP042430.1"/>
</dbReference>
<dbReference type="PROSITE" id="PS00444">
    <property type="entry name" value="POLYPRENYL_SYNTHASE_2"/>
    <property type="match status" value="1"/>
</dbReference>
<dbReference type="OrthoDB" id="4497239at2"/>
<proteinExistence type="inferred from homology"/>
<keyword evidence="8" id="KW-1185">Reference proteome</keyword>